<dbReference type="GO" id="GO:0035091">
    <property type="term" value="F:phosphatidylinositol binding"/>
    <property type="evidence" value="ECO:0007669"/>
    <property type="project" value="InterPro"/>
</dbReference>
<dbReference type="InterPro" id="IPR036871">
    <property type="entry name" value="PX_dom_sf"/>
</dbReference>
<keyword evidence="4" id="KW-1185">Reference proteome</keyword>
<dbReference type="SMART" id="SM00312">
    <property type="entry name" value="PX"/>
    <property type="match status" value="1"/>
</dbReference>
<evidence type="ECO:0000256" key="1">
    <source>
        <dbReference type="SAM" id="Phobius"/>
    </source>
</evidence>
<dbReference type="PROSITE" id="PS50195">
    <property type="entry name" value="PX"/>
    <property type="match status" value="1"/>
</dbReference>
<feature type="domain" description="PX" evidence="2">
    <location>
        <begin position="182"/>
        <end position="296"/>
    </location>
</feature>
<dbReference type="PANTHER" id="PTHR10555">
    <property type="entry name" value="SORTING NEXIN"/>
    <property type="match status" value="1"/>
</dbReference>
<reference evidence="3" key="1">
    <citation type="submission" date="2022-11" db="EMBL/GenBank/DDBJ databases">
        <authorList>
            <person name="Morgan W.R."/>
            <person name="Tartar A."/>
        </authorList>
    </citation>
    <scope>NUCLEOTIDE SEQUENCE</scope>
    <source>
        <strain evidence="3">ARSEF 373</strain>
    </source>
</reference>
<keyword evidence="1" id="KW-0812">Transmembrane</keyword>
<dbReference type="EMBL" id="DAKRPA010000202">
    <property type="protein sequence ID" value="DAZ95484.1"/>
    <property type="molecule type" value="Genomic_DNA"/>
</dbReference>
<feature type="transmembrane region" description="Helical" evidence="1">
    <location>
        <begin position="67"/>
        <end position="89"/>
    </location>
</feature>
<evidence type="ECO:0000259" key="2">
    <source>
        <dbReference type="PROSITE" id="PS50195"/>
    </source>
</evidence>
<dbReference type="GO" id="GO:0005768">
    <property type="term" value="C:endosome"/>
    <property type="evidence" value="ECO:0007669"/>
    <property type="project" value="TreeGrafter"/>
</dbReference>
<protein>
    <recommendedName>
        <fullName evidence="2">PX domain-containing protein</fullName>
    </recommendedName>
</protein>
<gene>
    <name evidence="3" type="ORF">N0F65_001964</name>
</gene>
<dbReference type="Proteomes" id="UP001146120">
    <property type="component" value="Unassembled WGS sequence"/>
</dbReference>
<feature type="transmembrane region" description="Helical" evidence="1">
    <location>
        <begin position="101"/>
        <end position="122"/>
    </location>
</feature>
<dbReference type="InterPro" id="IPR001683">
    <property type="entry name" value="PX_dom"/>
</dbReference>
<keyword evidence="1" id="KW-0472">Membrane</keyword>
<dbReference type="PANTHER" id="PTHR10555:SF170">
    <property type="entry name" value="FI18122P1"/>
    <property type="match status" value="1"/>
</dbReference>
<dbReference type="SUPFAM" id="SSF64268">
    <property type="entry name" value="PX domain"/>
    <property type="match status" value="1"/>
</dbReference>
<evidence type="ECO:0000313" key="3">
    <source>
        <dbReference type="EMBL" id="DAZ95484.1"/>
    </source>
</evidence>
<comment type="caution">
    <text evidence="3">The sequence shown here is derived from an EMBL/GenBank/DDBJ whole genome shotgun (WGS) entry which is preliminary data.</text>
</comment>
<dbReference type="Gene3D" id="3.30.1520.10">
    <property type="entry name" value="Phox-like domain"/>
    <property type="match status" value="1"/>
</dbReference>
<sequence>MREIEALATGMELGLNGLFVVVGIVYGSKVLAPLPKTYLSEIAFPFDGMSTVIMWMEHRRGRVPSAFVRCFWLLKWLLTTYVLVAHQRISHISLMAEQSTIAIALGATIYIAMTILAVLAVCPSTPVTVDLLLRPSVDTPSAYLQSSFRGSSRKRYGSLQGYDIITKSGVDSEGSTIVSSQNVISISIPSSTTSIWGKNHFVSYKIVVKTEEDLWTIRRQYSDFVVLHEELPEEVKQGCKLPPEENARKFLSWKGRPHSLKAKLERYLKDVLRHPALEAHASQSLCDFLEMEYVEEELLRSYHSVPKV</sequence>
<feature type="transmembrane region" description="Helical" evidence="1">
    <location>
        <begin position="7"/>
        <end position="26"/>
    </location>
</feature>
<keyword evidence="1" id="KW-1133">Transmembrane helix</keyword>
<dbReference type="Pfam" id="PF00787">
    <property type="entry name" value="PX"/>
    <property type="match status" value="1"/>
</dbReference>
<organism evidence="3 4">
    <name type="scientific">Lagenidium giganteum</name>
    <dbReference type="NCBI Taxonomy" id="4803"/>
    <lineage>
        <taxon>Eukaryota</taxon>
        <taxon>Sar</taxon>
        <taxon>Stramenopiles</taxon>
        <taxon>Oomycota</taxon>
        <taxon>Peronosporomycetes</taxon>
        <taxon>Pythiales</taxon>
        <taxon>Pythiaceae</taxon>
    </lineage>
</organism>
<dbReference type="AlphaFoldDB" id="A0AAV2YQ25"/>
<reference evidence="3" key="2">
    <citation type="journal article" date="2023" name="Microbiol Resour">
        <title>Decontamination and Annotation of the Draft Genome Sequence of the Oomycete Lagenidium giganteum ARSEF 373.</title>
        <authorList>
            <person name="Morgan W.R."/>
            <person name="Tartar A."/>
        </authorList>
    </citation>
    <scope>NUCLEOTIDE SEQUENCE</scope>
    <source>
        <strain evidence="3">ARSEF 373</strain>
    </source>
</reference>
<accession>A0AAV2YQ25</accession>
<name>A0AAV2YQ25_9STRA</name>
<proteinExistence type="predicted"/>
<evidence type="ECO:0000313" key="4">
    <source>
        <dbReference type="Proteomes" id="UP001146120"/>
    </source>
</evidence>
<dbReference type="CDD" id="cd06093">
    <property type="entry name" value="PX_domain"/>
    <property type="match status" value="1"/>
</dbReference>